<proteinExistence type="predicted"/>
<reference evidence="1" key="1">
    <citation type="submission" date="2023-07" db="EMBL/GenBank/DDBJ databases">
        <title>Chromosome-level genome assembly of Artemia franciscana.</title>
        <authorList>
            <person name="Jo E."/>
        </authorList>
    </citation>
    <scope>NUCLEOTIDE SEQUENCE</scope>
    <source>
        <tissue evidence="1">Whole body</tissue>
    </source>
</reference>
<dbReference type="EMBL" id="JAVRJZ010000021">
    <property type="protein sequence ID" value="KAK2705182.1"/>
    <property type="molecule type" value="Genomic_DNA"/>
</dbReference>
<evidence type="ECO:0000313" key="2">
    <source>
        <dbReference type="EMBL" id="KAK2705182.1"/>
    </source>
</evidence>
<dbReference type="AlphaFoldDB" id="A0AA88H9W7"/>
<accession>A0AA88H9W7</accession>
<name>A0AA88H9W7_ARTSF</name>
<gene>
    <name evidence="1" type="ORF">QYM36_017070</name>
    <name evidence="2" type="ORF">QYM36_017284</name>
</gene>
<sequence>MWHQHLVVRNEKFEGIKRARWRDNELTRVVHMEMEHGDLININQYIILRLPGRTDEAVKNVRKRHEYFEILEDHREKVCLDAILNVNGLQREKETLATTEKKALLNEYKVLFEE</sequence>
<comment type="caution">
    <text evidence="1">The sequence shown here is derived from an EMBL/GenBank/DDBJ whole genome shotgun (WGS) entry which is preliminary data.</text>
</comment>
<organism evidence="1 3">
    <name type="scientific">Artemia franciscana</name>
    <name type="common">Brine shrimp</name>
    <name type="synonym">Artemia sanfranciscana</name>
    <dbReference type="NCBI Taxonomy" id="6661"/>
    <lineage>
        <taxon>Eukaryota</taxon>
        <taxon>Metazoa</taxon>
        <taxon>Ecdysozoa</taxon>
        <taxon>Arthropoda</taxon>
        <taxon>Crustacea</taxon>
        <taxon>Branchiopoda</taxon>
        <taxon>Anostraca</taxon>
        <taxon>Artemiidae</taxon>
        <taxon>Artemia</taxon>
    </lineage>
</organism>
<dbReference type="EMBL" id="JAVRJZ010000021">
    <property type="protein sequence ID" value="KAK2704898.1"/>
    <property type="molecule type" value="Genomic_DNA"/>
</dbReference>
<protein>
    <submittedName>
        <fullName evidence="1">Uncharacterized protein</fullName>
    </submittedName>
</protein>
<keyword evidence="3" id="KW-1185">Reference proteome</keyword>
<evidence type="ECO:0000313" key="3">
    <source>
        <dbReference type="Proteomes" id="UP001187531"/>
    </source>
</evidence>
<dbReference type="Proteomes" id="UP001187531">
    <property type="component" value="Unassembled WGS sequence"/>
</dbReference>
<evidence type="ECO:0000313" key="1">
    <source>
        <dbReference type="EMBL" id="KAK2704898.1"/>
    </source>
</evidence>